<protein>
    <submittedName>
        <fullName evidence="2">YqxM protein</fullName>
    </submittedName>
</protein>
<reference evidence="3" key="1">
    <citation type="submission" date="2016-10" db="EMBL/GenBank/DDBJ databases">
        <authorList>
            <person name="Varghese N."/>
            <person name="Submissions S."/>
        </authorList>
    </citation>
    <scope>NUCLEOTIDE SEQUENCE [LARGE SCALE GENOMIC DNA]</scope>
    <source>
        <strain evidence="3">CGMCC 1.6199</strain>
    </source>
</reference>
<gene>
    <name evidence="2" type="ORF">SAMN05216244_3217</name>
</gene>
<dbReference type="OrthoDB" id="2560527at2"/>
<dbReference type="InterPro" id="IPR023848">
    <property type="entry name" value="TasA"/>
</dbReference>
<keyword evidence="3" id="KW-1185">Reference proteome</keyword>
<name>A0A1G9VBT0_9BACI</name>
<dbReference type="EMBL" id="FNHF01000004">
    <property type="protein sequence ID" value="SDM69530.1"/>
    <property type="molecule type" value="Genomic_DNA"/>
</dbReference>
<feature type="compositionally biased region" description="Basic and acidic residues" evidence="1">
    <location>
        <begin position="175"/>
        <end position="186"/>
    </location>
</feature>
<dbReference type="GO" id="GO:0097311">
    <property type="term" value="C:bacterial biofilm matrix"/>
    <property type="evidence" value="ECO:0007669"/>
    <property type="project" value="InterPro"/>
</dbReference>
<feature type="region of interest" description="Disordered" evidence="1">
    <location>
        <begin position="175"/>
        <end position="294"/>
    </location>
</feature>
<dbReference type="Proteomes" id="UP000182347">
    <property type="component" value="Unassembled WGS sequence"/>
</dbReference>
<proteinExistence type="predicted"/>
<evidence type="ECO:0000256" key="1">
    <source>
        <dbReference type="SAM" id="MobiDB-lite"/>
    </source>
</evidence>
<evidence type="ECO:0000313" key="3">
    <source>
        <dbReference type="Proteomes" id="UP000182347"/>
    </source>
</evidence>
<accession>A0A1G9VBT0</accession>
<dbReference type="AlphaFoldDB" id="A0A1G9VBT0"/>
<evidence type="ECO:0000313" key="2">
    <source>
        <dbReference type="EMBL" id="SDM69530.1"/>
    </source>
</evidence>
<feature type="compositionally biased region" description="Basic and acidic residues" evidence="1">
    <location>
        <begin position="196"/>
        <end position="237"/>
    </location>
</feature>
<feature type="compositionally biased region" description="Basic and acidic residues" evidence="1">
    <location>
        <begin position="244"/>
        <end position="294"/>
    </location>
</feature>
<dbReference type="STRING" id="482461.SAMN05216244_3217"/>
<organism evidence="2 3">
    <name type="scientific">Sediminibacillus halophilus</name>
    <dbReference type="NCBI Taxonomy" id="482461"/>
    <lineage>
        <taxon>Bacteria</taxon>
        <taxon>Bacillati</taxon>
        <taxon>Bacillota</taxon>
        <taxon>Bacilli</taxon>
        <taxon>Bacillales</taxon>
        <taxon>Bacillaceae</taxon>
        <taxon>Sediminibacillus</taxon>
    </lineage>
</organism>
<sequence>MRSTRLAKYKRKYKKAVIALQILAIWYAAVFSAALLTSPTGAYFNDTAEAITKIPIGEWETDEWDKSSLVFLGEKDQKVEACEPEKIKVKLKNGGEDMKVTSSYEVYYAADGNPKKGKKLELETDEGTIKKLKSGEEVELTFLAGEHGNYKFKAYQVEGHPGKGELWSETIQVECKKSDKEKASEDEKVEEQPAEEAEKKTESEDKATEEKDSNKTERTEKEEPKVEDNKQDSDKTIGDNQEESEQKQQDQKKQSEEKQVKATDTKTESSEGQQDKAKEQEESQSKEKSEGDKE</sequence>
<dbReference type="RefSeq" id="WP_074600279.1">
    <property type="nucleotide sequence ID" value="NZ_FNHF01000004.1"/>
</dbReference>
<dbReference type="NCBIfam" id="TIGR04087">
    <property type="entry name" value="YqxM_for_SipW"/>
    <property type="match status" value="1"/>
</dbReference>